<dbReference type="EMBL" id="BKCJ010002145">
    <property type="protein sequence ID" value="GEU46585.1"/>
    <property type="molecule type" value="Genomic_DNA"/>
</dbReference>
<feature type="region of interest" description="Disordered" evidence="1">
    <location>
        <begin position="180"/>
        <end position="206"/>
    </location>
</feature>
<dbReference type="AlphaFoldDB" id="A0A6L2KF23"/>
<name>A0A6L2KF23_TANCI</name>
<organism evidence="2">
    <name type="scientific">Tanacetum cinerariifolium</name>
    <name type="common">Dalmatian daisy</name>
    <name type="synonym">Chrysanthemum cinerariifolium</name>
    <dbReference type="NCBI Taxonomy" id="118510"/>
    <lineage>
        <taxon>Eukaryota</taxon>
        <taxon>Viridiplantae</taxon>
        <taxon>Streptophyta</taxon>
        <taxon>Embryophyta</taxon>
        <taxon>Tracheophyta</taxon>
        <taxon>Spermatophyta</taxon>
        <taxon>Magnoliopsida</taxon>
        <taxon>eudicotyledons</taxon>
        <taxon>Gunneridae</taxon>
        <taxon>Pentapetalae</taxon>
        <taxon>asterids</taxon>
        <taxon>campanulids</taxon>
        <taxon>Asterales</taxon>
        <taxon>Asteraceae</taxon>
        <taxon>Asteroideae</taxon>
        <taxon>Anthemideae</taxon>
        <taxon>Anthemidinae</taxon>
        <taxon>Tanacetum</taxon>
    </lineage>
</organism>
<evidence type="ECO:0000256" key="1">
    <source>
        <dbReference type="SAM" id="MobiDB-lite"/>
    </source>
</evidence>
<comment type="caution">
    <text evidence="2">The sequence shown here is derived from an EMBL/GenBank/DDBJ whole genome shotgun (WGS) entry which is preliminary data.</text>
</comment>
<accession>A0A6L2KF23</accession>
<reference evidence="2" key="1">
    <citation type="journal article" date="2019" name="Sci. Rep.">
        <title>Draft genome of Tanacetum cinerariifolium, the natural source of mosquito coil.</title>
        <authorList>
            <person name="Yamashiro T."/>
            <person name="Shiraishi A."/>
            <person name="Satake H."/>
            <person name="Nakayama K."/>
        </authorList>
    </citation>
    <scope>NUCLEOTIDE SEQUENCE</scope>
</reference>
<protein>
    <submittedName>
        <fullName evidence="2">Uncharacterized protein</fullName>
    </submittedName>
</protein>
<feature type="region of interest" description="Disordered" evidence="1">
    <location>
        <begin position="402"/>
        <end position="432"/>
    </location>
</feature>
<evidence type="ECO:0000313" key="2">
    <source>
        <dbReference type="EMBL" id="GEU46585.1"/>
    </source>
</evidence>
<gene>
    <name evidence="2" type="ORF">Tci_018563</name>
</gene>
<proteinExistence type="predicted"/>
<sequence>MSNALFVKITENKWEKHGEATTGKLVEASMSSLDKSSNTISDLYKGLNIITELLKEIKNVVKDDSIINKKISEATESFTKFSTNIINIQSSMNTLHAHALKQDEELSAWAKSSTNMAWNLGSRLSGLEQAQNHIQSSMSSLKEDTHSIKTMMTEMYKVFKGQSSSSVTPTLALTHIPANVKGENTTNTTTEKPPSHAEGSQAAPRIDKRKEIATESDEDPSKKLVPASTIVRHDPDEEVKVPYIINGKMCYLADKEIQRREIQAYLDREEKLRKAYLDREVIKVVQEEAEKIGLDPKKIASAKAGEMLKKRPRMLNTRLKHETITDIKIHPKTKPVVITVDRGTDGRNFDVHKPFSFGAFGIFELDELREIIPKKKNTVVQDLMNSLSRRYERIRKIPKELEIKSALPAPAPEQASSKSSKKRGNTWNFSLK</sequence>